<dbReference type="EMDB" id="EMD-11032"/>
<protein>
    <submittedName>
        <fullName evidence="1">Uncharacterized protein</fullName>
    </submittedName>
</protein>
<dbReference type="STRING" id="312017.Q24HL0"/>
<organism evidence="1 2">
    <name type="scientific">Tetrahymena thermophila (strain SB210)</name>
    <dbReference type="NCBI Taxonomy" id="312017"/>
    <lineage>
        <taxon>Eukaryota</taxon>
        <taxon>Sar</taxon>
        <taxon>Alveolata</taxon>
        <taxon>Ciliophora</taxon>
        <taxon>Intramacronucleata</taxon>
        <taxon>Oligohymenophorea</taxon>
        <taxon>Hymenostomatida</taxon>
        <taxon>Tetrahymenina</taxon>
        <taxon>Tetrahymenidae</taxon>
        <taxon>Tetrahymena</taxon>
    </lineage>
</organism>
<dbReference type="Proteomes" id="UP000009168">
    <property type="component" value="Unassembled WGS sequence"/>
</dbReference>
<reference evidence="2" key="1">
    <citation type="journal article" date="2006" name="PLoS Biol.">
        <title>Macronuclear genome sequence of the ciliate Tetrahymena thermophila, a model eukaryote.</title>
        <authorList>
            <person name="Eisen J.A."/>
            <person name="Coyne R.S."/>
            <person name="Wu M."/>
            <person name="Wu D."/>
            <person name="Thiagarajan M."/>
            <person name="Wortman J.R."/>
            <person name="Badger J.H."/>
            <person name="Ren Q."/>
            <person name="Amedeo P."/>
            <person name="Jones K.M."/>
            <person name="Tallon L.J."/>
            <person name="Delcher A.L."/>
            <person name="Salzberg S.L."/>
            <person name="Silva J.C."/>
            <person name="Haas B.J."/>
            <person name="Majoros W.H."/>
            <person name="Farzad M."/>
            <person name="Carlton J.M."/>
            <person name="Smith R.K. Jr."/>
            <person name="Garg J."/>
            <person name="Pearlman R.E."/>
            <person name="Karrer K.M."/>
            <person name="Sun L."/>
            <person name="Manning G."/>
            <person name="Elde N.C."/>
            <person name="Turkewitz A.P."/>
            <person name="Asai D.J."/>
            <person name="Wilkes D.E."/>
            <person name="Wang Y."/>
            <person name="Cai H."/>
            <person name="Collins K."/>
            <person name="Stewart B.A."/>
            <person name="Lee S.R."/>
            <person name="Wilamowska K."/>
            <person name="Weinberg Z."/>
            <person name="Ruzzo W.L."/>
            <person name="Wloga D."/>
            <person name="Gaertig J."/>
            <person name="Frankel J."/>
            <person name="Tsao C.-C."/>
            <person name="Gorovsky M.A."/>
            <person name="Keeling P.J."/>
            <person name="Waller R.F."/>
            <person name="Patron N.J."/>
            <person name="Cherry J.M."/>
            <person name="Stover N.A."/>
            <person name="Krieger C.J."/>
            <person name="del Toro C."/>
            <person name="Ryder H.F."/>
            <person name="Williamson S.C."/>
            <person name="Barbeau R.A."/>
            <person name="Hamilton E.P."/>
            <person name="Orias E."/>
        </authorList>
    </citation>
    <scope>NUCLEOTIDE SEQUENCE [LARGE SCALE GENOMIC DNA]</scope>
    <source>
        <strain evidence="2">SB210</strain>
    </source>
</reference>
<feature type="non-terminal residue" evidence="1">
    <location>
        <position position="1"/>
    </location>
</feature>
<gene>
    <name evidence="1" type="ORF">TTHERM_01057750</name>
</gene>
<evidence type="ECO:0000313" key="2">
    <source>
        <dbReference type="Proteomes" id="UP000009168"/>
    </source>
</evidence>
<sequence>VLVFIHNFGKEIRQRQKRYLQSIQLLQTIKRQVKKGLQAMKVVQLFQNRLCKSLSFKRANQFAQLAKEADQEDDINKYTNAKEYYDYLLRFTPQDERGYIKFHPGQFSKMVKIASTEEDIKSIRDAYYNFIGHKQKFTNAQVDRFLEKAAELKAAPLINEILINHNFLMYYPHSSVLHKLAEHYIQENNAEGLNELTRIYSNTHFLKLEDRTLELVSNYAIEQKNQGIILNVAQIAYRKVLTSINENTINNILTGIARQKIANPEPKEGTQNKVETKFLAHLKKCSQSYHTIIGRAYLALANKDIDGSLVNLSNFNLVDQTKVPTENIISNNAITLEYFECLEQKIAESQKTKYAERLAKVTADIQSKLGQKSIHQDISTIIQKIITSSQSVSNEGEQQQQ</sequence>
<keyword evidence="3" id="KW-0002">3D-structure</keyword>
<reference evidence="3" key="2">
    <citation type="journal article" date="2020" name="Elife">
        <title>Ciliate mitoribosome illuminates evolutionary steps of mitochondrial translation.</title>
        <authorList>
            <person name="Tobiasson V."/>
            <person name="Amunts A."/>
        </authorList>
    </citation>
    <scope>STRUCTURE BY ELECTRON MICROSCOPY (3.70 ANGSTROMS) OF 79-302</scope>
</reference>
<dbReference type="KEGG" id="tet:TTHERM_01057750"/>
<dbReference type="InParanoid" id="Q24HL0"/>
<dbReference type="AlphaFoldDB" id="Q24HL0"/>
<name>Q24HL0_TETTS</name>
<keyword evidence="2" id="KW-1185">Reference proteome</keyword>
<evidence type="ECO:0007829" key="3">
    <source>
        <dbReference type="PDB" id="6Z1P"/>
    </source>
</evidence>
<accession>Q24HL0</accession>
<dbReference type="PDB" id="6Z1P">
    <property type="method" value="EM"/>
    <property type="resolution" value="3.70 A"/>
    <property type="chains" value="BV=79-302"/>
</dbReference>
<dbReference type="EMBL" id="GG662241">
    <property type="protein sequence ID" value="EAS07301.2"/>
    <property type="molecule type" value="Genomic_DNA"/>
</dbReference>
<proteinExistence type="evidence at protein level"/>
<evidence type="ECO:0000313" key="1">
    <source>
        <dbReference type="EMBL" id="EAS07301.2"/>
    </source>
</evidence>
<dbReference type="GeneID" id="7843675"/>
<dbReference type="HOGENOM" id="CLU_1690269_0_0_1"/>
<dbReference type="RefSeq" id="XP_001027543.2">
    <property type="nucleotide sequence ID" value="XM_001027543.2"/>
</dbReference>
<dbReference type="OrthoDB" id="10512187at2759"/>